<dbReference type="Gene3D" id="3.40.30.10">
    <property type="entry name" value="Glutaredoxin"/>
    <property type="match status" value="1"/>
</dbReference>
<dbReference type="InterPro" id="IPR036249">
    <property type="entry name" value="Thioredoxin-like_sf"/>
</dbReference>
<comment type="caution">
    <text evidence="3">The sequence shown here is derived from an EMBL/GenBank/DDBJ whole genome shotgun (WGS) entry which is preliminary data.</text>
</comment>
<reference evidence="3 4" key="1">
    <citation type="submission" date="2019-08" db="EMBL/GenBank/DDBJ databases">
        <title>Draft genome sequence of Ulvibacter marinus type strain NBRC 109484.</title>
        <authorList>
            <person name="Kawano K."/>
            <person name="Ushijima N."/>
            <person name="Kihara M."/>
            <person name="Itoh H."/>
        </authorList>
    </citation>
    <scope>NUCLEOTIDE SEQUENCE [LARGE SCALE GENOMIC DNA]</scope>
    <source>
        <strain evidence="3 4">NBRC 109484</strain>
    </source>
</reference>
<dbReference type="Pfam" id="PF00462">
    <property type="entry name" value="Glutaredoxin"/>
    <property type="match status" value="1"/>
</dbReference>
<organism evidence="3 4">
    <name type="scientific">Patiriisocius marinus</name>
    <dbReference type="NCBI Taxonomy" id="1397112"/>
    <lineage>
        <taxon>Bacteria</taxon>
        <taxon>Pseudomonadati</taxon>
        <taxon>Bacteroidota</taxon>
        <taxon>Flavobacteriia</taxon>
        <taxon>Flavobacteriales</taxon>
        <taxon>Flavobacteriaceae</taxon>
        <taxon>Patiriisocius</taxon>
    </lineage>
</organism>
<dbReference type="SUPFAM" id="SSF52833">
    <property type="entry name" value="Thioredoxin-like"/>
    <property type="match status" value="1"/>
</dbReference>
<gene>
    <name evidence="3" type="ORF">ULMA_16140</name>
</gene>
<dbReference type="InterPro" id="IPR002109">
    <property type="entry name" value="Glutaredoxin"/>
</dbReference>
<proteinExistence type="predicted"/>
<dbReference type="AlphaFoldDB" id="A0A5J4IX44"/>
<evidence type="ECO:0000313" key="4">
    <source>
        <dbReference type="Proteomes" id="UP000326509"/>
    </source>
</evidence>
<evidence type="ECO:0000256" key="1">
    <source>
        <dbReference type="SAM" id="SignalP"/>
    </source>
</evidence>
<evidence type="ECO:0000313" key="3">
    <source>
        <dbReference type="EMBL" id="GER59506.1"/>
    </source>
</evidence>
<accession>A0A5J4IX44</accession>
<protein>
    <recommendedName>
        <fullName evidence="2">Glutaredoxin domain-containing protein</fullName>
    </recommendedName>
</protein>
<feature type="signal peptide" evidence="1">
    <location>
        <begin position="1"/>
        <end position="16"/>
    </location>
</feature>
<feature type="chain" id="PRO_5023872822" description="Glutaredoxin domain-containing protein" evidence="1">
    <location>
        <begin position="17"/>
        <end position="114"/>
    </location>
</feature>
<feature type="domain" description="Glutaredoxin" evidence="2">
    <location>
        <begin position="30"/>
        <end position="87"/>
    </location>
</feature>
<dbReference type="PROSITE" id="PS51354">
    <property type="entry name" value="GLUTAREDOXIN_2"/>
    <property type="match status" value="1"/>
</dbReference>
<dbReference type="EMBL" id="BKCG01000003">
    <property type="protein sequence ID" value="GER59506.1"/>
    <property type="molecule type" value="Genomic_DNA"/>
</dbReference>
<sequence length="114" mass="12957">MRILLIFLCLSSVALAQTDAVAKSEVRSFIVYGSNTCHYCLQTKAYLQEKAISFIYYDIDENETKLQEMLSKMSKAGLSPSNVQLPVIDKAGEIFMNDKEFTIFLKYLILNSKL</sequence>
<evidence type="ECO:0000259" key="2">
    <source>
        <dbReference type="Pfam" id="PF00462"/>
    </source>
</evidence>
<name>A0A5J4IX44_9FLAO</name>
<keyword evidence="4" id="KW-1185">Reference proteome</keyword>
<keyword evidence="1" id="KW-0732">Signal</keyword>
<dbReference type="OrthoDB" id="9795531at2"/>
<dbReference type="RefSeq" id="WP_151673859.1">
    <property type="nucleotide sequence ID" value="NZ_BKCG01000003.1"/>
</dbReference>
<dbReference type="Proteomes" id="UP000326509">
    <property type="component" value="Unassembled WGS sequence"/>
</dbReference>
<dbReference type="CDD" id="cd02976">
    <property type="entry name" value="NrdH"/>
    <property type="match status" value="1"/>
</dbReference>